<keyword evidence="5" id="KW-1185">Reference proteome</keyword>
<evidence type="ECO:0000256" key="1">
    <source>
        <dbReference type="ARBA" id="ARBA00010876"/>
    </source>
</evidence>
<feature type="chain" id="PRO_5013278161" description="Pseudouridine synthase RsuA/RluA-like domain-containing protein" evidence="2">
    <location>
        <begin position="26"/>
        <end position="323"/>
    </location>
</feature>
<protein>
    <recommendedName>
        <fullName evidence="3">Pseudouridine synthase RsuA/RluA-like domain-containing protein</fullName>
    </recommendedName>
</protein>
<evidence type="ECO:0000256" key="2">
    <source>
        <dbReference type="SAM" id="SignalP"/>
    </source>
</evidence>
<accession>A0A1Z5J6G5</accession>
<dbReference type="Pfam" id="PF00849">
    <property type="entry name" value="PseudoU_synth_2"/>
    <property type="match status" value="1"/>
</dbReference>
<feature type="signal peptide" evidence="2">
    <location>
        <begin position="1"/>
        <end position="25"/>
    </location>
</feature>
<evidence type="ECO:0000259" key="3">
    <source>
        <dbReference type="Pfam" id="PF00849"/>
    </source>
</evidence>
<dbReference type="InterPro" id="IPR020103">
    <property type="entry name" value="PsdUridine_synth_cat_dom_sf"/>
</dbReference>
<comment type="similarity">
    <text evidence="1">Belongs to the pseudouridine synthase RluA family.</text>
</comment>
<comment type="caution">
    <text evidence="4">The sequence shown here is derived from an EMBL/GenBank/DDBJ whole genome shotgun (WGS) entry which is preliminary data.</text>
</comment>
<organism evidence="4 5">
    <name type="scientific">Fistulifera solaris</name>
    <name type="common">Oleaginous diatom</name>
    <dbReference type="NCBI Taxonomy" id="1519565"/>
    <lineage>
        <taxon>Eukaryota</taxon>
        <taxon>Sar</taxon>
        <taxon>Stramenopiles</taxon>
        <taxon>Ochrophyta</taxon>
        <taxon>Bacillariophyta</taxon>
        <taxon>Bacillariophyceae</taxon>
        <taxon>Bacillariophycidae</taxon>
        <taxon>Naviculales</taxon>
        <taxon>Naviculaceae</taxon>
        <taxon>Fistulifera</taxon>
    </lineage>
</organism>
<dbReference type="SUPFAM" id="SSF55120">
    <property type="entry name" value="Pseudouridine synthase"/>
    <property type="match status" value="1"/>
</dbReference>
<keyword evidence="2" id="KW-0732">Signal</keyword>
<dbReference type="GO" id="GO:0003723">
    <property type="term" value="F:RNA binding"/>
    <property type="evidence" value="ECO:0007669"/>
    <property type="project" value="InterPro"/>
</dbReference>
<dbReference type="InParanoid" id="A0A1Z5J6G5"/>
<evidence type="ECO:0000313" key="5">
    <source>
        <dbReference type="Proteomes" id="UP000198406"/>
    </source>
</evidence>
<dbReference type="GO" id="GO:0000455">
    <property type="term" value="P:enzyme-directed rRNA pseudouridine synthesis"/>
    <property type="evidence" value="ECO:0007669"/>
    <property type="project" value="TreeGrafter"/>
</dbReference>
<evidence type="ECO:0000313" key="4">
    <source>
        <dbReference type="EMBL" id="GAX09361.1"/>
    </source>
</evidence>
<dbReference type="GO" id="GO:0009982">
    <property type="term" value="F:pseudouridine synthase activity"/>
    <property type="evidence" value="ECO:0007669"/>
    <property type="project" value="InterPro"/>
</dbReference>
<dbReference type="InterPro" id="IPR006145">
    <property type="entry name" value="PsdUridine_synth_RsuA/RluA"/>
</dbReference>
<dbReference type="EMBL" id="BDSP01000007">
    <property type="protein sequence ID" value="GAX09361.1"/>
    <property type="molecule type" value="Genomic_DNA"/>
</dbReference>
<dbReference type="OrthoDB" id="424794at2759"/>
<feature type="domain" description="Pseudouridine synthase RsuA/RluA-like" evidence="3">
    <location>
        <begin position="66"/>
        <end position="221"/>
    </location>
</feature>
<dbReference type="AlphaFoldDB" id="A0A1Z5J6G5"/>
<dbReference type="PANTHER" id="PTHR21600">
    <property type="entry name" value="MITOCHONDRIAL RNA PSEUDOURIDINE SYNTHASE"/>
    <property type="match status" value="1"/>
</dbReference>
<dbReference type="Proteomes" id="UP000198406">
    <property type="component" value="Unassembled WGS sequence"/>
</dbReference>
<gene>
    <name evidence="4" type="ORF">FisN_6Lh268</name>
</gene>
<dbReference type="Gene3D" id="3.30.2350.10">
    <property type="entry name" value="Pseudouridine synthase"/>
    <property type="match status" value="1"/>
</dbReference>
<sequence>MFSWSPVVVSRVLLFACLHIYLTHSFTASSRSAFPPLRNSVRTFATAHEVAVQIEGNITILAKSDDYLVVDKPPSVVCHHSDWTGSRSQQEIPMLQRVRQAVGSRINLVHRLDRGCSGCLLVTYQKDGKTATLSQAMAENATKTYIAIVRGEGILRGEDLKEKGWFLVDRPIKNERGVLHEASTWFRFVAGQPEVDGQPRASLVLARPMTGRWHQIRRHLNGLSHPILGDSSHGNSKVNQEWRAQRGMLPERTCLHLARLQLSTESFQIDARSNLAPDMLTLLQVHLPAVLEEALPILHEEGITLVDNDRDVEILSYSFADES</sequence>
<proteinExistence type="inferred from homology"/>
<reference evidence="4 5" key="1">
    <citation type="journal article" date="2015" name="Plant Cell">
        <title>Oil accumulation by the oleaginous diatom Fistulifera solaris as revealed by the genome and transcriptome.</title>
        <authorList>
            <person name="Tanaka T."/>
            <person name="Maeda Y."/>
            <person name="Veluchamy A."/>
            <person name="Tanaka M."/>
            <person name="Abida H."/>
            <person name="Marechal E."/>
            <person name="Bowler C."/>
            <person name="Muto M."/>
            <person name="Sunaga Y."/>
            <person name="Tanaka M."/>
            <person name="Yoshino T."/>
            <person name="Taniguchi T."/>
            <person name="Fukuda Y."/>
            <person name="Nemoto M."/>
            <person name="Matsumoto M."/>
            <person name="Wong P.S."/>
            <person name="Aburatani S."/>
            <person name="Fujibuchi W."/>
        </authorList>
    </citation>
    <scope>NUCLEOTIDE SEQUENCE [LARGE SCALE GENOMIC DNA]</scope>
    <source>
        <strain evidence="4 5">JPCC DA0580</strain>
    </source>
</reference>
<name>A0A1Z5J6G5_FISSO</name>
<dbReference type="PANTHER" id="PTHR21600:SF87">
    <property type="entry name" value="RNA PSEUDOURIDYLATE SYNTHASE DOMAIN-CONTAINING PROTEIN 1"/>
    <property type="match status" value="1"/>
</dbReference>
<dbReference type="InterPro" id="IPR050188">
    <property type="entry name" value="RluA_PseudoU_synthase"/>
</dbReference>